<accession>A0A1C4Y9E5</accession>
<keyword evidence="2" id="KW-0238">DNA-binding</keyword>
<proteinExistence type="predicted"/>
<evidence type="ECO:0000259" key="1">
    <source>
        <dbReference type="PROSITE" id="PS50995"/>
    </source>
</evidence>
<dbReference type="PANTHER" id="PTHR33164">
    <property type="entry name" value="TRANSCRIPTIONAL REGULATOR, MARR FAMILY"/>
    <property type="match status" value="1"/>
</dbReference>
<dbReference type="PROSITE" id="PS50995">
    <property type="entry name" value="HTH_MARR_2"/>
    <property type="match status" value="1"/>
</dbReference>
<gene>
    <name evidence="2" type="ORF">GA0070607_6453</name>
</gene>
<dbReference type="Proteomes" id="UP000198243">
    <property type="component" value="Chromosome I"/>
</dbReference>
<keyword evidence="3" id="KW-1185">Reference proteome</keyword>
<dbReference type="SMART" id="SM00347">
    <property type="entry name" value="HTH_MARR"/>
    <property type="match status" value="1"/>
</dbReference>
<evidence type="ECO:0000313" key="3">
    <source>
        <dbReference type="Proteomes" id="UP000198243"/>
    </source>
</evidence>
<dbReference type="GO" id="GO:0006950">
    <property type="term" value="P:response to stress"/>
    <property type="evidence" value="ECO:0007669"/>
    <property type="project" value="TreeGrafter"/>
</dbReference>
<dbReference type="Pfam" id="PF12802">
    <property type="entry name" value="MarR_2"/>
    <property type="match status" value="1"/>
</dbReference>
<name>A0A1C4Y9E5_9ACTN</name>
<dbReference type="InterPro" id="IPR000835">
    <property type="entry name" value="HTH_MarR-typ"/>
</dbReference>
<dbReference type="Gene3D" id="1.10.10.10">
    <property type="entry name" value="Winged helix-like DNA-binding domain superfamily/Winged helix DNA-binding domain"/>
    <property type="match status" value="1"/>
</dbReference>
<dbReference type="PANTHER" id="PTHR33164:SF99">
    <property type="entry name" value="MARR FAMILY REGULATORY PROTEIN"/>
    <property type="match status" value="1"/>
</dbReference>
<dbReference type="GO" id="GO:0003677">
    <property type="term" value="F:DNA binding"/>
    <property type="evidence" value="ECO:0007669"/>
    <property type="project" value="UniProtKB-KW"/>
</dbReference>
<evidence type="ECO:0000313" key="2">
    <source>
        <dbReference type="EMBL" id="SCF17339.1"/>
    </source>
</evidence>
<organism evidence="2 3">
    <name type="scientific">Micromonospora coriariae</name>
    <dbReference type="NCBI Taxonomy" id="285665"/>
    <lineage>
        <taxon>Bacteria</taxon>
        <taxon>Bacillati</taxon>
        <taxon>Actinomycetota</taxon>
        <taxon>Actinomycetes</taxon>
        <taxon>Micromonosporales</taxon>
        <taxon>Micromonosporaceae</taxon>
        <taxon>Micromonospora</taxon>
    </lineage>
</organism>
<dbReference type="AlphaFoldDB" id="A0A1C4Y9E5"/>
<feature type="domain" description="HTH marR-type" evidence="1">
    <location>
        <begin position="5"/>
        <end position="142"/>
    </location>
</feature>
<dbReference type="EMBL" id="LT607412">
    <property type="protein sequence ID" value="SCF17339.1"/>
    <property type="molecule type" value="Genomic_DNA"/>
</dbReference>
<dbReference type="InterPro" id="IPR036390">
    <property type="entry name" value="WH_DNA-bd_sf"/>
</dbReference>
<dbReference type="InterPro" id="IPR039422">
    <property type="entry name" value="MarR/SlyA-like"/>
</dbReference>
<dbReference type="InterPro" id="IPR036388">
    <property type="entry name" value="WH-like_DNA-bd_sf"/>
</dbReference>
<sequence length="147" mass="16387">MTKQQLAVWRSLLDTTSALARALTAELALESGLSSGDYQVLLALVEAPGKRIRSSELADSIDWERSRLSHHLRRMEMRGLVRREGSGPHDSRATHVTLTTQGETRFQTASKIHTATVKRYFADALSAQQFASLAEILDALRRHLTSM</sequence>
<reference evidence="3" key="1">
    <citation type="submission" date="2016-06" db="EMBL/GenBank/DDBJ databases">
        <authorList>
            <person name="Varghese N."/>
            <person name="Submissions Spin"/>
        </authorList>
    </citation>
    <scope>NUCLEOTIDE SEQUENCE [LARGE SCALE GENOMIC DNA]</scope>
    <source>
        <strain evidence="3">DSM 44875</strain>
    </source>
</reference>
<dbReference type="SUPFAM" id="SSF46785">
    <property type="entry name" value="Winged helix' DNA-binding domain"/>
    <property type="match status" value="1"/>
</dbReference>
<protein>
    <submittedName>
        <fullName evidence="2">DNA-binding transcriptional regulator, MarR family</fullName>
    </submittedName>
</protein>
<dbReference type="GO" id="GO:0003700">
    <property type="term" value="F:DNA-binding transcription factor activity"/>
    <property type="evidence" value="ECO:0007669"/>
    <property type="project" value="InterPro"/>
</dbReference>